<dbReference type="KEGG" id="boz:DBV39_06720"/>
<dbReference type="AlphaFoldDB" id="A0A2R4XI20"/>
<sequence>MYSNKSLRQHFARTISVPVIDLAPIKVDPLILPDFTANIACSTALARHRNKRDGASILNM</sequence>
<dbReference type="Proteomes" id="UP000244571">
    <property type="component" value="Chromosome"/>
</dbReference>
<organism evidence="1 2">
    <name type="scientific">Orrella marina</name>
    <dbReference type="NCBI Taxonomy" id="2163011"/>
    <lineage>
        <taxon>Bacteria</taxon>
        <taxon>Pseudomonadati</taxon>
        <taxon>Pseudomonadota</taxon>
        <taxon>Betaproteobacteria</taxon>
        <taxon>Burkholderiales</taxon>
        <taxon>Alcaligenaceae</taxon>
        <taxon>Orrella</taxon>
    </lineage>
</organism>
<evidence type="ECO:0000313" key="2">
    <source>
        <dbReference type="Proteomes" id="UP000244571"/>
    </source>
</evidence>
<reference evidence="1 2" key="1">
    <citation type="submission" date="2018-04" db="EMBL/GenBank/DDBJ databases">
        <title>Bordetella sp. HZ20 isolated from seawater.</title>
        <authorList>
            <person name="Sun C."/>
        </authorList>
    </citation>
    <scope>NUCLEOTIDE SEQUENCE [LARGE SCALE GENOMIC DNA]</scope>
    <source>
        <strain evidence="1 2">HZ20</strain>
    </source>
</reference>
<dbReference type="EMBL" id="CP028901">
    <property type="protein sequence ID" value="AWB33451.1"/>
    <property type="molecule type" value="Genomic_DNA"/>
</dbReference>
<gene>
    <name evidence="1" type="ORF">DBV39_06720</name>
</gene>
<proteinExistence type="predicted"/>
<keyword evidence="2" id="KW-1185">Reference proteome</keyword>
<name>A0A2R4XI20_9BURK</name>
<evidence type="ECO:0000313" key="1">
    <source>
        <dbReference type="EMBL" id="AWB33451.1"/>
    </source>
</evidence>
<protein>
    <submittedName>
        <fullName evidence="1">Uncharacterized protein</fullName>
    </submittedName>
</protein>
<accession>A0A2R4XI20</accession>